<dbReference type="EMBL" id="JXLC01000005">
    <property type="protein sequence ID" value="OJG92608.1"/>
    <property type="molecule type" value="Genomic_DNA"/>
</dbReference>
<proteinExistence type="predicted"/>
<feature type="domain" description="HTH araC/xylS-type" evidence="4">
    <location>
        <begin position="167"/>
        <end position="266"/>
    </location>
</feature>
<keyword evidence="2" id="KW-0238">DNA-binding</keyword>
<dbReference type="Gene3D" id="1.10.10.60">
    <property type="entry name" value="Homeodomain-like"/>
    <property type="match status" value="2"/>
</dbReference>
<dbReference type="Proteomes" id="UP000065511">
    <property type="component" value="Chromosome"/>
</dbReference>
<evidence type="ECO:0000313" key="8">
    <source>
        <dbReference type="Proteomes" id="UP000183039"/>
    </source>
</evidence>
<evidence type="ECO:0000313" key="5">
    <source>
        <dbReference type="EMBL" id="ALS01208.1"/>
    </source>
</evidence>
<evidence type="ECO:0000313" key="6">
    <source>
        <dbReference type="EMBL" id="OJG92608.1"/>
    </source>
</evidence>
<dbReference type="EMBL" id="CP013614">
    <property type="protein sequence ID" value="ALS01208.1"/>
    <property type="molecule type" value="Genomic_DNA"/>
</dbReference>
<dbReference type="InterPro" id="IPR009057">
    <property type="entry name" value="Homeodomain-like_sf"/>
</dbReference>
<dbReference type="PANTHER" id="PTHR43280">
    <property type="entry name" value="ARAC-FAMILY TRANSCRIPTIONAL REGULATOR"/>
    <property type="match status" value="1"/>
</dbReference>
<organism evidence="6 8">
    <name type="scientific">Enterococcus silesiacus</name>
    <dbReference type="NCBI Taxonomy" id="332949"/>
    <lineage>
        <taxon>Bacteria</taxon>
        <taxon>Bacillati</taxon>
        <taxon>Bacillota</taxon>
        <taxon>Bacilli</taxon>
        <taxon>Lactobacillales</taxon>
        <taxon>Enterococcaceae</taxon>
        <taxon>Enterococcus</taxon>
    </lineage>
</organism>
<dbReference type="OrthoDB" id="185320at2"/>
<dbReference type="Pfam" id="PF12833">
    <property type="entry name" value="HTH_18"/>
    <property type="match status" value="1"/>
</dbReference>
<dbReference type="RefSeq" id="WP_071876986.1">
    <property type="nucleotide sequence ID" value="NZ_JXLC01000005.1"/>
</dbReference>
<evidence type="ECO:0000259" key="4">
    <source>
        <dbReference type="PROSITE" id="PS01124"/>
    </source>
</evidence>
<reference evidence="6 8" key="1">
    <citation type="submission" date="2014-12" db="EMBL/GenBank/DDBJ databases">
        <title>Draft genome sequences of 29 type strains of Enterococci.</title>
        <authorList>
            <person name="Zhong Z."/>
            <person name="Sun Z."/>
            <person name="Liu W."/>
            <person name="Zhang W."/>
            <person name="Zhang H."/>
        </authorList>
    </citation>
    <scope>NUCLEOTIDE SEQUENCE [LARGE SCALE GENOMIC DNA]</scope>
    <source>
        <strain evidence="6 8">DSM 22801</strain>
    </source>
</reference>
<dbReference type="PROSITE" id="PS01124">
    <property type="entry name" value="HTH_ARAC_FAMILY_2"/>
    <property type="match status" value="1"/>
</dbReference>
<dbReference type="Proteomes" id="UP000183039">
    <property type="component" value="Unassembled WGS sequence"/>
</dbReference>
<keyword evidence="7" id="KW-1185">Reference proteome</keyword>
<dbReference type="PROSITE" id="PS00041">
    <property type="entry name" value="HTH_ARAC_FAMILY_1"/>
    <property type="match status" value="1"/>
</dbReference>
<dbReference type="InterPro" id="IPR018060">
    <property type="entry name" value="HTH_AraC"/>
</dbReference>
<evidence type="ECO:0000256" key="1">
    <source>
        <dbReference type="ARBA" id="ARBA00023015"/>
    </source>
</evidence>
<dbReference type="PANTHER" id="PTHR43280:SF2">
    <property type="entry name" value="HTH-TYPE TRANSCRIPTIONAL REGULATOR EXSA"/>
    <property type="match status" value="1"/>
</dbReference>
<evidence type="ECO:0000256" key="2">
    <source>
        <dbReference type="ARBA" id="ARBA00023125"/>
    </source>
</evidence>
<dbReference type="Gene3D" id="2.60.120.280">
    <property type="entry name" value="Regulatory protein AraC"/>
    <property type="match status" value="1"/>
</dbReference>
<dbReference type="SUPFAM" id="SSF46689">
    <property type="entry name" value="Homeodomain-like"/>
    <property type="match status" value="2"/>
</dbReference>
<keyword evidence="1" id="KW-0805">Transcription regulation</keyword>
<protein>
    <submittedName>
        <fullName evidence="6">Transcriptional regulator</fullName>
    </submittedName>
</protein>
<dbReference type="InterPro" id="IPR037923">
    <property type="entry name" value="HTH-like"/>
</dbReference>
<dbReference type="PRINTS" id="PR00032">
    <property type="entry name" value="HTHARAC"/>
</dbReference>
<dbReference type="SMART" id="SM00342">
    <property type="entry name" value="HTH_ARAC"/>
    <property type="match status" value="1"/>
</dbReference>
<dbReference type="GO" id="GO:0003700">
    <property type="term" value="F:DNA-binding transcription factor activity"/>
    <property type="evidence" value="ECO:0007669"/>
    <property type="project" value="InterPro"/>
</dbReference>
<dbReference type="AlphaFoldDB" id="A0A0S3KAC7"/>
<dbReference type="InterPro" id="IPR020449">
    <property type="entry name" value="Tscrpt_reg_AraC-type_HTH"/>
</dbReference>
<dbReference type="GO" id="GO:0043565">
    <property type="term" value="F:sequence-specific DNA binding"/>
    <property type="evidence" value="ECO:0007669"/>
    <property type="project" value="InterPro"/>
</dbReference>
<evidence type="ECO:0000256" key="3">
    <source>
        <dbReference type="ARBA" id="ARBA00023163"/>
    </source>
</evidence>
<accession>A0A0S3KAC7</accession>
<gene>
    <name evidence="5" type="ORF">ATZ33_07450</name>
    <name evidence="6" type="ORF">RV15_GL003033</name>
</gene>
<dbReference type="SUPFAM" id="SSF51215">
    <property type="entry name" value="Regulatory protein AraC"/>
    <property type="match status" value="1"/>
</dbReference>
<evidence type="ECO:0000313" key="7">
    <source>
        <dbReference type="Proteomes" id="UP000065511"/>
    </source>
</evidence>
<keyword evidence="3" id="KW-0804">Transcription</keyword>
<dbReference type="KEGG" id="ess:ATZ33_07450"/>
<name>A0A0S3KAC7_9ENTE</name>
<sequence length="272" mass="32059">MPIYFQLSVRPLPITLESIGNHWEQVAIQRQHGYHRYHWLQTELGLGEVLINDRKVILTPGEGILIPPFVPHAYYSLDNWVTKFATFEGEIKESLHQILQSNAYITATDTAEFSFSDWIDQLISHHINQQLKPIELSQQCYSFLLHLSQRNETKIVSEHPLYKQYIVPIIAEIETHFYEITSIEELAQSIYISPQYLNRLFNRFVGNSPYQYLMTWRLNKAKELLINFPQLEVQQISLRVGFQSPSQFIAMFKQNIGYTPNQFRHLYRTVQN</sequence>
<dbReference type="InterPro" id="IPR003313">
    <property type="entry name" value="AraC-bd"/>
</dbReference>
<reference evidence="5 7" key="2">
    <citation type="submission" date="2015-12" db="EMBL/GenBank/DDBJ databases">
        <authorList>
            <person name="Lauer A."/>
            <person name="Humrighouse B."/>
            <person name="Loparev V."/>
            <person name="Shewmaker P.L."/>
            <person name="Whitney A.M."/>
            <person name="McLaughlin R.W."/>
        </authorList>
    </citation>
    <scope>NUCLEOTIDE SEQUENCE [LARGE SCALE GENOMIC DNA]</scope>
    <source>
        <strain evidence="5 7">LMG 23085</strain>
    </source>
</reference>
<dbReference type="InterPro" id="IPR018062">
    <property type="entry name" value="HTH_AraC-typ_CS"/>
</dbReference>
<dbReference type="Pfam" id="PF02311">
    <property type="entry name" value="AraC_binding"/>
    <property type="match status" value="1"/>
</dbReference>